<name>I7A092_MELRP</name>
<protein>
    <submittedName>
        <fullName evidence="2">Uncharacterized protein</fullName>
    </submittedName>
</protein>
<dbReference type="OrthoDB" id="5293088at2"/>
<proteinExistence type="predicted"/>
<evidence type="ECO:0000313" key="2">
    <source>
        <dbReference type="EMBL" id="AFN74678.1"/>
    </source>
</evidence>
<feature type="transmembrane region" description="Helical" evidence="1">
    <location>
        <begin position="172"/>
        <end position="193"/>
    </location>
</feature>
<dbReference type="eggNOG" id="ENOG5031CP7">
    <property type="taxonomic scope" value="Bacteria"/>
</dbReference>
<keyword evidence="1" id="KW-0472">Membrane</keyword>
<dbReference type="RefSeq" id="WP_014856112.1">
    <property type="nucleotide sequence ID" value="NC_018178.1"/>
</dbReference>
<dbReference type="HOGENOM" id="CLU_1018532_0_0_10"/>
<evidence type="ECO:0000313" key="3">
    <source>
        <dbReference type="Proteomes" id="UP000009011"/>
    </source>
</evidence>
<accession>I7A092</accession>
<feature type="transmembrane region" description="Helical" evidence="1">
    <location>
        <begin position="141"/>
        <end position="160"/>
    </location>
</feature>
<organism evidence="2 3">
    <name type="scientific">Melioribacter roseus (strain DSM 23840 / JCM 17771 / VKM B-2668 / P3M-2)</name>
    <dbReference type="NCBI Taxonomy" id="1191523"/>
    <lineage>
        <taxon>Bacteria</taxon>
        <taxon>Pseudomonadati</taxon>
        <taxon>Ignavibacteriota</taxon>
        <taxon>Ignavibacteria</taxon>
        <taxon>Ignavibacteriales</taxon>
        <taxon>Melioribacteraceae</taxon>
        <taxon>Melioribacter</taxon>
    </lineage>
</organism>
<keyword evidence="1" id="KW-0812">Transmembrane</keyword>
<evidence type="ECO:0000256" key="1">
    <source>
        <dbReference type="SAM" id="Phobius"/>
    </source>
</evidence>
<feature type="transmembrane region" description="Helical" evidence="1">
    <location>
        <begin position="213"/>
        <end position="229"/>
    </location>
</feature>
<keyword evidence="3" id="KW-1185">Reference proteome</keyword>
<feature type="transmembrane region" description="Helical" evidence="1">
    <location>
        <begin position="238"/>
        <end position="257"/>
    </location>
</feature>
<gene>
    <name evidence="2" type="ordered locus">MROS_1441</name>
</gene>
<dbReference type="KEGG" id="mro:MROS_1441"/>
<dbReference type="STRING" id="1191523.MROS_1441"/>
<reference evidence="2 3" key="1">
    <citation type="journal article" date="2013" name="PLoS ONE">
        <title>Genomic analysis of Melioribacter roseus, facultatively anaerobic organotrophic bacterium representing a novel deep lineage within Bacteriodetes/Chlorobi group.</title>
        <authorList>
            <person name="Kadnikov V.V."/>
            <person name="Mardanov A.V."/>
            <person name="Podosokorskaya O.A."/>
            <person name="Gavrilov S.N."/>
            <person name="Kublanov I.V."/>
            <person name="Beletsky A.V."/>
            <person name="Bonch-Osmolovskaya E.A."/>
            <person name="Ravin N.V."/>
        </authorList>
    </citation>
    <scope>NUCLEOTIDE SEQUENCE [LARGE SCALE GENOMIC DNA]</scope>
    <source>
        <strain evidence="3">JCM 17771 / P3M-2</strain>
    </source>
</reference>
<dbReference type="AlphaFoldDB" id="I7A092"/>
<sequence>MTKSKKLLFWIIAFLITVSSAVYQRMTGPTYPYKNKIEFAGRTIEYKLLRSHSSSSDYRISIDTKGGGITGALFWRRYKFDKEYNKVEMTGDSILTAYLPKQPPAGKLEYYIALHNKNESIYLPPDKTVVIRFKGDVPASILIPHVIIMFTAMLFGARAGMEGFVKNGNLKFYTLTTIILLFAGGFILGPLMQYYAFGEFWTGFPFGYDLTDNKTLVAMFGWIIAYLKLKKSPRPERWVIGAALLMFIVYLIPHSALGSELDYSKLNDGY</sequence>
<dbReference type="EMBL" id="CP003557">
    <property type="protein sequence ID" value="AFN74678.1"/>
    <property type="molecule type" value="Genomic_DNA"/>
</dbReference>
<keyword evidence="1" id="KW-1133">Transmembrane helix</keyword>
<dbReference type="Proteomes" id="UP000009011">
    <property type="component" value="Chromosome"/>
</dbReference>